<proteinExistence type="predicted"/>
<comment type="caution">
    <text evidence="3">The sequence shown here is derived from an EMBL/GenBank/DDBJ whole genome shotgun (WGS) entry which is preliminary data.</text>
</comment>
<protein>
    <recommendedName>
        <fullName evidence="2">J domain-containing protein</fullName>
    </recommendedName>
</protein>
<evidence type="ECO:0000256" key="1">
    <source>
        <dbReference type="SAM" id="Phobius"/>
    </source>
</evidence>
<organism evidence="3 4">
    <name type="scientific">Artemia franciscana</name>
    <name type="common">Brine shrimp</name>
    <name type="synonym">Artemia sanfranciscana</name>
    <dbReference type="NCBI Taxonomy" id="6661"/>
    <lineage>
        <taxon>Eukaryota</taxon>
        <taxon>Metazoa</taxon>
        <taxon>Ecdysozoa</taxon>
        <taxon>Arthropoda</taxon>
        <taxon>Crustacea</taxon>
        <taxon>Branchiopoda</taxon>
        <taxon>Anostraca</taxon>
        <taxon>Artemiidae</taxon>
        <taxon>Artemia</taxon>
    </lineage>
</organism>
<dbReference type="InterPro" id="IPR001623">
    <property type="entry name" value="DnaJ_domain"/>
</dbReference>
<dbReference type="PROSITE" id="PS50076">
    <property type="entry name" value="DNAJ_2"/>
    <property type="match status" value="1"/>
</dbReference>
<name>A0AA88IHG2_ARTSF</name>
<dbReference type="InterPro" id="IPR036869">
    <property type="entry name" value="J_dom_sf"/>
</dbReference>
<dbReference type="Proteomes" id="UP001187531">
    <property type="component" value="Unassembled WGS sequence"/>
</dbReference>
<keyword evidence="1" id="KW-0472">Membrane</keyword>
<keyword evidence="1" id="KW-1133">Transmembrane helix</keyword>
<feature type="transmembrane region" description="Helical" evidence="1">
    <location>
        <begin position="15"/>
        <end position="34"/>
    </location>
</feature>
<dbReference type="PRINTS" id="PR00625">
    <property type="entry name" value="JDOMAIN"/>
</dbReference>
<feature type="transmembrane region" description="Helical" evidence="1">
    <location>
        <begin position="159"/>
        <end position="183"/>
    </location>
</feature>
<dbReference type="EMBL" id="JAVRJZ010000004">
    <property type="protein sequence ID" value="KAK2724111.1"/>
    <property type="molecule type" value="Genomic_DNA"/>
</dbReference>
<feature type="transmembrane region" description="Helical" evidence="1">
    <location>
        <begin position="93"/>
        <end position="114"/>
    </location>
</feature>
<accession>A0AA88IHG2</accession>
<evidence type="ECO:0000313" key="4">
    <source>
        <dbReference type="Proteomes" id="UP001187531"/>
    </source>
</evidence>
<dbReference type="SUPFAM" id="SSF46565">
    <property type="entry name" value="Chaperone J-domain"/>
    <property type="match status" value="1"/>
</dbReference>
<keyword evidence="4" id="KW-1185">Reference proteome</keyword>
<feature type="transmembrane region" description="Helical" evidence="1">
    <location>
        <begin position="204"/>
        <end position="224"/>
    </location>
</feature>
<feature type="domain" description="J" evidence="2">
    <location>
        <begin position="289"/>
        <end position="352"/>
    </location>
</feature>
<feature type="transmembrane region" description="Helical" evidence="1">
    <location>
        <begin position="41"/>
        <end position="60"/>
    </location>
</feature>
<dbReference type="Gene3D" id="1.10.287.110">
    <property type="entry name" value="DnaJ domain"/>
    <property type="match status" value="1"/>
</dbReference>
<dbReference type="GO" id="GO:0016020">
    <property type="term" value="C:membrane"/>
    <property type="evidence" value="ECO:0007669"/>
    <property type="project" value="TreeGrafter"/>
</dbReference>
<reference evidence="3" key="1">
    <citation type="submission" date="2023-07" db="EMBL/GenBank/DDBJ databases">
        <title>Chromosome-level genome assembly of Artemia franciscana.</title>
        <authorList>
            <person name="Jo E."/>
        </authorList>
    </citation>
    <scope>NUCLEOTIDE SEQUENCE</scope>
    <source>
        <tissue evidence="3">Whole body</tissue>
    </source>
</reference>
<feature type="non-terminal residue" evidence="3">
    <location>
        <position position="1"/>
    </location>
</feature>
<dbReference type="SMART" id="SM00271">
    <property type="entry name" value="DnaJ"/>
    <property type="match status" value="1"/>
</dbReference>
<gene>
    <name evidence="3" type="ORF">QYM36_002451</name>
</gene>
<dbReference type="CDD" id="cd06257">
    <property type="entry name" value="DnaJ"/>
    <property type="match status" value="1"/>
</dbReference>
<dbReference type="PANTHER" id="PTHR44733:SF1">
    <property type="entry name" value="DNAJ HOMOLOG SUBFAMILY C MEMBER 22"/>
    <property type="match status" value="1"/>
</dbReference>
<feature type="transmembrane region" description="Helical" evidence="1">
    <location>
        <begin position="126"/>
        <end position="147"/>
    </location>
</feature>
<sequence length="352" mass="40889">VIGQVKEHGIMKNVVIAYILFFIGGLFGLHLLYLGRLKHTACFLTTFCGFFGLSLIYDLFYMPYYVREANFEKEFQREWRTLKVSNPKPPIDWAKLICQFSVGNLWASLFVLAIPLEDYEERLVTTLDWFAPLVCALGIYTVGNIGLQESGLLAPVVGAYIPAILTGTPTSSLTLESFFSCLGQILFSRRWKKEKVSGFSLKNVLYLIICLMAFWGMILSYFYFNAEILDGETGESVKVRDALRHFFNSPLWKNFYRLMEEFFHMLRTKGFSEAFEFLSKKLDPSGRHHALEVMNLTKDVSMDEIRQRWRELSKVWHPDRFQDPREKDLAQIKFIEINEAYSVLSSKKMKRS</sequence>
<dbReference type="Pfam" id="PF00226">
    <property type="entry name" value="DnaJ"/>
    <property type="match status" value="1"/>
</dbReference>
<dbReference type="PANTHER" id="PTHR44733">
    <property type="entry name" value="DNAJ HOMOLOG SUBFAMILY C MEMBER 22"/>
    <property type="match status" value="1"/>
</dbReference>
<evidence type="ECO:0000313" key="3">
    <source>
        <dbReference type="EMBL" id="KAK2724111.1"/>
    </source>
</evidence>
<keyword evidence="1" id="KW-0812">Transmembrane</keyword>
<evidence type="ECO:0000259" key="2">
    <source>
        <dbReference type="PROSITE" id="PS50076"/>
    </source>
</evidence>
<dbReference type="AlphaFoldDB" id="A0AA88IHG2"/>